<reference evidence="10" key="1">
    <citation type="submission" date="2016-10" db="EMBL/GenBank/DDBJ databases">
        <authorList>
            <person name="Varghese N."/>
            <person name="Submissions S."/>
        </authorList>
    </citation>
    <scope>NUCLEOTIDE SEQUENCE [LARGE SCALE GENOMIC DNA]</scope>
    <source>
        <strain evidence="10">DSM 11526</strain>
    </source>
</reference>
<keyword evidence="4" id="KW-0560">Oxidoreductase</keyword>
<dbReference type="AlphaFoldDB" id="A0A1H4DAL2"/>
<proteinExistence type="predicted"/>
<dbReference type="InterPro" id="IPR001433">
    <property type="entry name" value="OxRdtase_FAD/NAD-bd"/>
</dbReference>
<dbReference type="SUPFAM" id="SSF52343">
    <property type="entry name" value="Ferredoxin reductase-like, C-terminal NADP-linked domain"/>
    <property type="match status" value="1"/>
</dbReference>
<dbReference type="InterPro" id="IPR017927">
    <property type="entry name" value="FAD-bd_FR_type"/>
</dbReference>
<name>A0A1H4DAL2_9GAMM</name>
<dbReference type="InterPro" id="IPR039261">
    <property type="entry name" value="FNR_nucleotide-bd"/>
</dbReference>
<keyword evidence="5" id="KW-0408">Iron</keyword>
<dbReference type="PANTHER" id="PTHR47354">
    <property type="entry name" value="NADH OXIDOREDUCTASE HCR"/>
    <property type="match status" value="1"/>
</dbReference>
<dbReference type="InterPro" id="IPR050415">
    <property type="entry name" value="MRET"/>
</dbReference>
<dbReference type="STRING" id="1122198.SAMN02745729_10613"/>
<dbReference type="CDD" id="cd06185">
    <property type="entry name" value="PDR_like"/>
    <property type="match status" value="1"/>
</dbReference>
<dbReference type="GO" id="GO:0008168">
    <property type="term" value="F:methyltransferase activity"/>
    <property type="evidence" value="ECO:0007669"/>
    <property type="project" value="UniProtKB-KW"/>
</dbReference>
<evidence type="ECO:0000259" key="8">
    <source>
        <dbReference type="PROSITE" id="PS51384"/>
    </source>
</evidence>
<dbReference type="PROSITE" id="PS00197">
    <property type="entry name" value="2FE2S_FER_1"/>
    <property type="match status" value="1"/>
</dbReference>
<keyword evidence="2" id="KW-0001">2Fe-2S</keyword>
<dbReference type="Proteomes" id="UP000242469">
    <property type="component" value="Unassembled WGS sequence"/>
</dbReference>
<dbReference type="OrthoDB" id="4258484at2"/>
<keyword evidence="9" id="KW-0808">Transferase</keyword>
<dbReference type="Pfam" id="PF00175">
    <property type="entry name" value="NAD_binding_1"/>
    <property type="match status" value="1"/>
</dbReference>
<keyword evidence="10" id="KW-1185">Reference proteome</keyword>
<dbReference type="GO" id="GO:0032259">
    <property type="term" value="P:methylation"/>
    <property type="evidence" value="ECO:0007669"/>
    <property type="project" value="UniProtKB-KW"/>
</dbReference>
<accession>A0A1H4DAL2</accession>
<evidence type="ECO:0000256" key="1">
    <source>
        <dbReference type="ARBA" id="ARBA00022630"/>
    </source>
</evidence>
<dbReference type="SUPFAM" id="SSF54292">
    <property type="entry name" value="2Fe-2S ferredoxin-like"/>
    <property type="match status" value="1"/>
</dbReference>
<dbReference type="SUPFAM" id="SSF63380">
    <property type="entry name" value="Riboflavin synthase domain-like"/>
    <property type="match status" value="1"/>
</dbReference>
<feature type="domain" description="FAD-binding FR-type" evidence="8">
    <location>
        <begin position="1"/>
        <end position="102"/>
    </location>
</feature>
<evidence type="ECO:0000256" key="3">
    <source>
        <dbReference type="ARBA" id="ARBA00022723"/>
    </source>
</evidence>
<keyword evidence="1" id="KW-0285">Flavoprotein</keyword>
<protein>
    <submittedName>
        <fullName evidence="9">Vanillate O-demethylase ferredoxin subunit</fullName>
    </submittedName>
</protein>
<keyword evidence="6" id="KW-0411">Iron-sulfur</keyword>
<evidence type="ECO:0000313" key="9">
    <source>
        <dbReference type="EMBL" id="SEA69322.1"/>
    </source>
</evidence>
<dbReference type="InterPro" id="IPR017938">
    <property type="entry name" value="Riboflavin_synthase-like_b-brl"/>
</dbReference>
<organism evidence="9 10">
    <name type="scientific">Marinobacterium iners DSM 11526</name>
    <dbReference type="NCBI Taxonomy" id="1122198"/>
    <lineage>
        <taxon>Bacteria</taxon>
        <taxon>Pseudomonadati</taxon>
        <taxon>Pseudomonadota</taxon>
        <taxon>Gammaproteobacteria</taxon>
        <taxon>Oceanospirillales</taxon>
        <taxon>Oceanospirillaceae</taxon>
        <taxon>Marinobacterium</taxon>
    </lineage>
</organism>
<dbReference type="InterPro" id="IPR001041">
    <property type="entry name" value="2Fe-2S_ferredoxin-type"/>
</dbReference>
<dbReference type="GO" id="GO:0046872">
    <property type="term" value="F:metal ion binding"/>
    <property type="evidence" value="ECO:0007669"/>
    <property type="project" value="UniProtKB-KW"/>
</dbReference>
<evidence type="ECO:0000259" key="7">
    <source>
        <dbReference type="PROSITE" id="PS51085"/>
    </source>
</evidence>
<dbReference type="Gene3D" id="3.40.50.80">
    <property type="entry name" value="Nucleotide-binding domain of ferredoxin-NADP reductase (FNR) module"/>
    <property type="match status" value="1"/>
</dbReference>
<dbReference type="Pfam" id="PF00111">
    <property type="entry name" value="Fer2"/>
    <property type="match status" value="1"/>
</dbReference>
<dbReference type="GO" id="GO:0051537">
    <property type="term" value="F:2 iron, 2 sulfur cluster binding"/>
    <property type="evidence" value="ECO:0007669"/>
    <property type="project" value="UniProtKB-KW"/>
</dbReference>
<evidence type="ECO:0000256" key="6">
    <source>
        <dbReference type="ARBA" id="ARBA00023014"/>
    </source>
</evidence>
<dbReference type="PANTHER" id="PTHR47354:SF1">
    <property type="entry name" value="CARNITINE MONOOXYGENASE REDUCTASE SUBUNIT"/>
    <property type="match status" value="1"/>
</dbReference>
<dbReference type="InterPro" id="IPR006058">
    <property type="entry name" value="2Fe2S_fd_BS"/>
</dbReference>
<evidence type="ECO:0000256" key="2">
    <source>
        <dbReference type="ARBA" id="ARBA00022714"/>
    </source>
</evidence>
<dbReference type="PRINTS" id="PR00409">
    <property type="entry name" value="PHDIOXRDTASE"/>
</dbReference>
<dbReference type="InterPro" id="IPR012675">
    <property type="entry name" value="Beta-grasp_dom_sf"/>
</dbReference>
<dbReference type="GO" id="GO:0016491">
    <property type="term" value="F:oxidoreductase activity"/>
    <property type="evidence" value="ECO:0007669"/>
    <property type="project" value="UniProtKB-KW"/>
</dbReference>
<dbReference type="PROSITE" id="PS51384">
    <property type="entry name" value="FAD_FR"/>
    <property type="match status" value="1"/>
</dbReference>
<evidence type="ECO:0000313" key="10">
    <source>
        <dbReference type="Proteomes" id="UP000242469"/>
    </source>
</evidence>
<dbReference type="InterPro" id="IPR036010">
    <property type="entry name" value="2Fe-2S_ferredoxin-like_sf"/>
</dbReference>
<dbReference type="Gene3D" id="2.40.30.10">
    <property type="entry name" value="Translation factors"/>
    <property type="match status" value="1"/>
</dbReference>
<sequence length="315" mass="34873">MTTEATIIKKETIADNIVHLVLEDCRGKGFAPFEPGAHIDLHIDDKTIRQYSLINSLDGGHTYEIAILREANGRGGSIKVHDTLQPGDKVKVGPPRNAFPLQRSDFSVLIAGGIGITPIISMADYLEHQGQPFTLHYCTRSAKAAALRDRIESSTYADRTRFYFDDQAMRFDPTALEIDIPDKRLYVCGPQGFIEFIKRSAEEAGWPKERIHYESFQKAEGGKTGHGKAFTLIIDGTGDQVEVAADETALEALERKGYEIPCSCEQGICGTCILDVIAGIPDHHDAFFTDKERLENLRFTPCCSRALTPSLTVKL</sequence>
<evidence type="ECO:0000256" key="5">
    <source>
        <dbReference type="ARBA" id="ARBA00023004"/>
    </source>
</evidence>
<keyword evidence="9" id="KW-0489">Methyltransferase</keyword>
<dbReference type="EMBL" id="FNRJ01000006">
    <property type="protein sequence ID" value="SEA69322.1"/>
    <property type="molecule type" value="Genomic_DNA"/>
</dbReference>
<feature type="domain" description="2Fe-2S ferredoxin-type" evidence="7">
    <location>
        <begin position="228"/>
        <end position="315"/>
    </location>
</feature>
<dbReference type="PROSITE" id="PS51085">
    <property type="entry name" value="2FE2S_FER_2"/>
    <property type="match status" value="1"/>
</dbReference>
<dbReference type="CDD" id="cd00207">
    <property type="entry name" value="fer2"/>
    <property type="match status" value="1"/>
</dbReference>
<dbReference type="RefSeq" id="WP_091825845.1">
    <property type="nucleotide sequence ID" value="NZ_FNRJ01000006.1"/>
</dbReference>
<keyword evidence="3" id="KW-0479">Metal-binding</keyword>
<gene>
    <name evidence="9" type="ORF">SAMN02745729_10613</name>
</gene>
<dbReference type="Gene3D" id="3.10.20.30">
    <property type="match status" value="1"/>
</dbReference>
<evidence type="ECO:0000256" key="4">
    <source>
        <dbReference type="ARBA" id="ARBA00023002"/>
    </source>
</evidence>